<dbReference type="STRING" id="1537102.L0AXS9"/>
<feature type="domain" description="S1 motif" evidence="2">
    <location>
        <begin position="448"/>
        <end position="517"/>
    </location>
</feature>
<dbReference type="Proteomes" id="UP000031512">
    <property type="component" value="Chromosome 1"/>
</dbReference>
<dbReference type="GO" id="GO:0003723">
    <property type="term" value="F:RNA binding"/>
    <property type="evidence" value="ECO:0007669"/>
    <property type="project" value="TreeGrafter"/>
</dbReference>
<evidence type="ECO:0000313" key="3">
    <source>
        <dbReference type="EMBL" id="AFZ80365.1"/>
    </source>
</evidence>
<dbReference type="SMART" id="SM00316">
    <property type="entry name" value="S1"/>
    <property type="match status" value="4"/>
</dbReference>
<dbReference type="Pfam" id="PF00575">
    <property type="entry name" value="S1"/>
    <property type="match status" value="1"/>
</dbReference>
<dbReference type="PROSITE" id="PS50126">
    <property type="entry name" value="S1"/>
    <property type="match status" value="3"/>
</dbReference>
<dbReference type="RefSeq" id="XP_004830031.1">
    <property type="nucleotide sequence ID" value="XM_004829974.1"/>
</dbReference>
<feature type="domain" description="S1 motif" evidence="2">
    <location>
        <begin position="65"/>
        <end position="133"/>
    </location>
</feature>
<dbReference type="InterPro" id="IPR045209">
    <property type="entry name" value="Rrp5"/>
</dbReference>
<dbReference type="GO" id="GO:0006364">
    <property type="term" value="P:rRNA processing"/>
    <property type="evidence" value="ECO:0007669"/>
    <property type="project" value="InterPro"/>
</dbReference>
<feature type="compositionally biased region" description="Basic and acidic residues" evidence="1">
    <location>
        <begin position="40"/>
        <end position="49"/>
    </location>
</feature>
<accession>L0AXS9</accession>
<organism evidence="3 4">
    <name type="scientific">Theileria equi strain WA</name>
    <dbReference type="NCBI Taxonomy" id="1537102"/>
    <lineage>
        <taxon>Eukaryota</taxon>
        <taxon>Sar</taxon>
        <taxon>Alveolata</taxon>
        <taxon>Apicomplexa</taxon>
        <taxon>Aconoidasida</taxon>
        <taxon>Piroplasmida</taxon>
        <taxon>Theileriidae</taxon>
        <taxon>Theileria</taxon>
    </lineage>
</organism>
<dbReference type="InterPro" id="IPR012340">
    <property type="entry name" value="NA-bd_OB-fold"/>
</dbReference>
<feature type="domain" description="S1 motif" evidence="2">
    <location>
        <begin position="249"/>
        <end position="332"/>
    </location>
</feature>
<dbReference type="OrthoDB" id="412781at2759"/>
<reference evidence="3 4" key="1">
    <citation type="journal article" date="2012" name="BMC Genomics">
        <title>Comparative genomic analysis and phylogenetic position of Theileria equi.</title>
        <authorList>
            <person name="Kappmeyer L.S."/>
            <person name="Thiagarajan M."/>
            <person name="Herndon D.R."/>
            <person name="Ramsay J.D."/>
            <person name="Caler E."/>
            <person name="Djikeng A."/>
            <person name="Gillespie J.J."/>
            <person name="Lau A.O."/>
            <person name="Roalson E.H."/>
            <person name="Silva J.C."/>
            <person name="Silva M.G."/>
            <person name="Suarez C.E."/>
            <person name="Ueti M.W."/>
            <person name="Nene V.M."/>
            <person name="Mealey R.H."/>
            <person name="Knowles D.P."/>
            <person name="Brayton K.A."/>
        </authorList>
    </citation>
    <scope>NUCLEOTIDE SEQUENCE [LARGE SCALE GENOMIC DNA]</scope>
    <source>
        <strain evidence="3 4">WA</strain>
    </source>
</reference>
<evidence type="ECO:0000259" key="2">
    <source>
        <dbReference type="PROSITE" id="PS50126"/>
    </source>
</evidence>
<sequence length="649" mass="71946">MEEDFPRSKVTNFVLNFGKKDRKQIKKQKALGEPTVVESTNDKPPSDALDKFSYRTPRLETITVGSLVLGSVALVTSTGIRVHTLNNIVGFVKNADMVEDPAVKTASVPFSIGSNVVCYVLEVKNGQLVLSMKPSLINRYLSFGNLAPGVLLPSTVISHQDHGVMVSFNVEDKNGLEGFVMYDEREDGEEARESVVSELVKRYPVSSTAYVVVTSVNEERKIVKCKWPWLHKSPVSINNPLSFDAVKPGLLLHGEVSKVHEKSLDYGLSLPTGYTISCLGSLSAYIPASDSLESFKDSDEASDSHEPSMHDKVTARVTYIDSAEKRIHVSLLSHLIKWKGPSGHARKAKGLSNTCKVVKNIPNYGLVLLINNESGEGAEVGFAGINDVIDKSRDMKIASVLSGKTYAVGTVHSCRILQYSCFSRWNIVSLKESLLNEQYVDPLELSGGDVVDGKITKVLNNGVIVEISTRVHGSVPISHLTQVPLTQIPDRFHVGKTLKLRVLRFDYQRNKLILTAKEILTNDPNPLVKFENVYVGRELIGYVSSTNSKVTLRFYNNLYTVLDSGEIDTAKQHSIDLSEGCVVKSVVKKVDHARRKFFVTLNVIRMNQLSSTVAKKRKEKKMARKEICKKKFTNYKSSKKNKKSAKPSE</sequence>
<protein>
    <recommendedName>
        <fullName evidence="2">S1 motif domain-containing protein</fullName>
    </recommendedName>
</protein>
<dbReference type="SUPFAM" id="SSF50249">
    <property type="entry name" value="Nucleic acid-binding proteins"/>
    <property type="match status" value="3"/>
</dbReference>
<keyword evidence="4" id="KW-1185">Reference proteome</keyword>
<evidence type="ECO:0000313" key="4">
    <source>
        <dbReference type="Proteomes" id="UP000031512"/>
    </source>
</evidence>
<dbReference type="AlphaFoldDB" id="L0AXS9"/>
<dbReference type="FunFam" id="2.40.50.140:FF:000103">
    <property type="entry name" value="protein RRP5 homolog"/>
    <property type="match status" value="1"/>
</dbReference>
<name>L0AXS9_THEEQ</name>
<dbReference type="GeneID" id="15803841"/>
<gene>
    <name evidence="3" type="ORF">BEWA_032180</name>
</gene>
<dbReference type="eggNOG" id="KOG1070">
    <property type="taxonomic scope" value="Eukaryota"/>
</dbReference>
<feature type="region of interest" description="Disordered" evidence="1">
    <location>
        <begin position="25"/>
        <end position="49"/>
    </location>
</feature>
<dbReference type="PANTHER" id="PTHR23270">
    <property type="entry name" value="PROGRAMMED CELL DEATH PROTEIN 11 PRE-RRNA PROCESSING PROTEIN RRP5"/>
    <property type="match status" value="1"/>
</dbReference>
<dbReference type="EMBL" id="CP001669">
    <property type="protein sequence ID" value="AFZ80365.1"/>
    <property type="molecule type" value="Genomic_DNA"/>
</dbReference>
<dbReference type="GO" id="GO:0032040">
    <property type="term" value="C:small-subunit processome"/>
    <property type="evidence" value="ECO:0007669"/>
    <property type="project" value="TreeGrafter"/>
</dbReference>
<dbReference type="VEuPathDB" id="PiroplasmaDB:BEWA_032180"/>
<dbReference type="InterPro" id="IPR003029">
    <property type="entry name" value="S1_domain"/>
</dbReference>
<proteinExistence type="predicted"/>
<dbReference type="KEGG" id="beq:BEWA_032180"/>
<evidence type="ECO:0000256" key="1">
    <source>
        <dbReference type="SAM" id="MobiDB-lite"/>
    </source>
</evidence>
<dbReference type="Gene3D" id="2.40.50.140">
    <property type="entry name" value="Nucleic acid-binding proteins"/>
    <property type="match status" value="3"/>
</dbReference>
<dbReference type="PANTHER" id="PTHR23270:SF10">
    <property type="entry name" value="PROTEIN RRP5 HOMOLOG"/>
    <property type="match status" value="1"/>
</dbReference>